<dbReference type="AlphaFoldDB" id="A0A6L5JWG2"/>
<dbReference type="InterPro" id="IPR020904">
    <property type="entry name" value="Sc_DH/Rdtase_CS"/>
</dbReference>
<dbReference type="EMBL" id="WIXJ01000003">
    <property type="protein sequence ID" value="MQY51361.1"/>
    <property type="molecule type" value="Genomic_DNA"/>
</dbReference>
<keyword evidence="2" id="KW-0560">Oxidoreductase</keyword>
<evidence type="ECO:0000256" key="2">
    <source>
        <dbReference type="ARBA" id="ARBA00023002"/>
    </source>
</evidence>
<proteinExistence type="inferred from homology"/>
<dbReference type="Gene3D" id="3.40.50.720">
    <property type="entry name" value="NAD(P)-binding Rossmann-like Domain"/>
    <property type="match status" value="1"/>
</dbReference>
<dbReference type="InterPro" id="IPR036291">
    <property type="entry name" value="NAD(P)-bd_dom_sf"/>
</dbReference>
<dbReference type="PROSITE" id="PS00061">
    <property type="entry name" value="ADH_SHORT"/>
    <property type="match status" value="1"/>
</dbReference>
<evidence type="ECO:0000313" key="4">
    <source>
        <dbReference type="EMBL" id="MQY51361.1"/>
    </source>
</evidence>
<sequence>MTGASSGIGEALVAHYASDQTIIGVVGRRPERLHALARRLPGQIIAYPLDVTEADALAAAGSDFIARFGAPDVVIASAGVSVGTLSEYAEDLAVLRRVLDINVYGMAATFSPFIAAMRAAGGGRLVGLASVAGIRGLPGAEAYSASKAAAITYLESLRLELADSGVRVVTICPGYIATPMTAVNPYPMPFLLPADEAARRFARVIERGDSYAVVPWQMGFVAKLLRLLPNALYDRLFAKAPHKPRQLPL</sequence>
<comment type="similarity">
    <text evidence="1 3">Belongs to the short-chain dehydrogenases/reductases (SDR) family.</text>
</comment>
<dbReference type="PANTHER" id="PTHR44196:SF1">
    <property type="entry name" value="DEHYDROGENASE_REDUCTASE SDR FAMILY MEMBER 7B"/>
    <property type="match status" value="1"/>
</dbReference>
<comment type="caution">
    <text evidence="4">The sequence shown here is derived from an EMBL/GenBank/DDBJ whole genome shotgun (WGS) entry which is preliminary data.</text>
</comment>
<accession>A0A6L5JWG2</accession>
<protein>
    <submittedName>
        <fullName evidence="4">SDR family oxidoreductase</fullName>
    </submittedName>
</protein>
<dbReference type="NCBIfam" id="NF005437">
    <property type="entry name" value="PRK07024.1"/>
    <property type="match status" value="1"/>
</dbReference>
<dbReference type="GO" id="GO:0016491">
    <property type="term" value="F:oxidoreductase activity"/>
    <property type="evidence" value="ECO:0007669"/>
    <property type="project" value="UniProtKB-KW"/>
</dbReference>
<dbReference type="Pfam" id="PF00106">
    <property type="entry name" value="adh_short"/>
    <property type="match status" value="1"/>
</dbReference>
<dbReference type="SUPFAM" id="SSF51735">
    <property type="entry name" value="NAD(P)-binding Rossmann-fold domains"/>
    <property type="match status" value="1"/>
</dbReference>
<dbReference type="PRINTS" id="PR00080">
    <property type="entry name" value="SDRFAMILY"/>
</dbReference>
<reference evidence="4 5" key="1">
    <citation type="submission" date="2019-10" db="EMBL/GenBank/DDBJ databases">
        <title>Whole-genome sequence of the purple nonsulfur photosynthetic bacterium Rhodocyclus tenuis.</title>
        <authorList>
            <person name="Kyndt J.A."/>
            <person name="Meyer T.E."/>
        </authorList>
    </citation>
    <scope>NUCLEOTIDE SEQUENCE [LARGE SCALE GENOMIC DNA]</scope>
    <source>
        <strain evidence="4 5">DSM 110</strain>
    </source>
</reference>
<evidence type="ECO:0000256" key="1">
    <source>
        <dbReference type="ARBA" id="ARBA00006484"/>
    </source>
</evidence>
<organism evidence="4 5">
    <name type="scientific">Rhodocyclus tenuis</name>
    <name type="common">Rhodospirillum tenue</name>
    <dbReference type="NCBI Taxonomy" id="1066"/>
    <lineage>
        <taxon>Bacteria</taxon>
        <taxon>Pseudomonadati</taxon>
        <taxon>Pseudomonadota</taxon>
        <taxon>Betaproteobacteria</taxon>
        <taxon>Rhodocyclales</taxon>
        <taxon>Rhodocyclaceae</taxon>
        <taxon>Rhodocyclus</taxon>
    </lineage>
</organism>
<dbReference type="PRINTS" id="PR00081">
    <property type="entry name" value="GDHRDH"/>
</dbReference>
<dbReference type="InterPro" id="IPR002347">
    <property type="entry name" value="SDR_fam"/>
</dbReference>
<dbReference type="PANTHER" id="PTHR44196">
    <property type="entry name" value="DEHYDROGENASE/REDUCTASE SDR FAMILY MEMBER 7B"/>
    <property type="match status" value="1"/>
</dbReference>
<evidence type="ECO:0000256" key="3">
    <source>
        <dbReference type="RuleBase" id="RU000363"/>
    </source>
</evidence>
<gene>
    <name evidence="4" type="ORF">GHK24_06195</name>
</gene>
<dbReference type="Proteomes" id="UP000480275">
    <property type="component" value="Unassembled WGS sequence"/>
</dbReference>
<evidence type="ECO:0000313" key="5">
    <source>
        <dbReference type="Proteomes" id="UP000480275"/>
    </source>
</evidence>
<name>A0A6L5JWG2_RHOTE</name>
<dbReference type="GO" id="GO:0016020">
    <property type="term" value="C:membrane"/>
    <property type="evidence" value="ECO:0007669"/>
    <property type="project" value="TreeGrafter"/>
</dbReference>